<keyword evidence="9" id="KW-0175">Coiled coil</keyword>
<evidence type="ECO:0000256" key="10">
    <source>
        <dbReference type="ARBA" id="ARBA00023132"/>
    </source>
</evidence>
<dbReference type="OrthoDB" id="420884at2759"/>
<accession>A0A7H9HX54</accession>
<dbReference type="GO" id="GO:0015031">
    <property type="term" value="P:protein transport"/>
    <property type="evidence" value="ECO:0007669"/>
    <property type="project" value="UniProtKB-KW"/>
</dbReference>
<dbReference type="InterPro" id="IPR012476">
    <property type="entry name" value="GLE1"/>
</dbReference>
<comment type="similarity">
    <text evidence="4">Belongs to the GLE1 family.</text>
</comment>
<dbReference type="GO" id="GO:0000822">
    <property type="term" value="F:inositol hexakisphosphate binding"/>
    <property type="evidence" value="ECO:0007669"/>
    <property type="project" value="TreeGrafter"/>
</dbReference>
<gene>
    <name evidence="18" type="ORF">HG537_0G01750</name>
</gene>
<evidence type="ECO:0000256" key="4">
    <source>
        <dbReference type="ARBA" id="ARBA00011056"/>
    </source>
</evidence>
<dbReference type="GO" id="GO:0005737">
    <property type="term" value="C:cytoplasm"/>
    <property type="evidence" value="ECO:0007669"/>
    <property type="project" value="UniProtKB-ARBA"/>
</dbReference>
<feature type="region of interest" description="Disordered" evidence="17">
    <location>
        <begin position="170"/>
        <end position="199"/>
    </location>
</feature>
<protein>
    <recommendedName>
        <fullName evidence="13">mRNA export factor GLE1</fullName>
    </recommendedName>
    <alternativeName>
        <fullName evidence="15">Nuclear pore protein GLE1</fullName>
    </alternativeName>
    <alternativeName>
        <fullName evidence="14">Nucleoporin GLE1</fullName>
    </alternativeName>
    <alternativeName>
        <fullName evidence="16">RNA export factor GLE1</fullName>
    </alternativeName>
</protein>
<evidence type="ECO:0000256" key="6">
    <source>
        <dbReference type="ARBA" id="ARBA00022816"/>
    </source>
</evidence>
<sequence>MRFSLDCLVDSEDELEDETFAKNDYSPCSSPGSSVNINEISFVNPNEEDESVPQLYLPKKKLTSLAVREQSGLSEVNFDGLDPELERLIQRLDLQAKLPAMQGSKLVVVAGRPTEARGKERDSIRDEAESVAYVGPEQMLSAIESSFSSRLEALERENKRQVERIKLVKRQKEEERQRREQEEKRKREEEERRKREEEALRRRKLEEEAKRKEEAERLKKQQEEAEAKKEEAKKKAQEQEKLKQEAIRSKTVSDFGLIEQKFRKYKDKIVSIKRDIIEPVKNADSALKTLLSRHKRKVNPKFGQLTNSYTQLQNIQRELCSLVDQTRDNQLAFLWILNFIAKAMVHQAETEVRVKPESALPLGKLAVNLMVQYPELKELLMARFVKKCPFVIGYTCSIDNESGRQDMGWKRKADDKWEEDTFYDERMGGMVTLFAVITRLPLPQEHITTQTHPMPISNSWHMVARIANTPINLLTNSHFVVLGFWWDAAASEFVQAYGNQGTKLLQLIGEDLTASVAERKFVGAARLRILLEEWHTTGIKTFPELVA</sequence>
<dbReference type="Pfam" id="PF07817">
    <property type="entry name" value="GLE1"/>
    <property type="match status" value="1"/>
</dbReference>
<evidence type="ECO:0000313" key="19">
    <source>
        <dbReference type="Proteomes" id="UP000510647"/>
    </source>
</evidence>
<keyword evidence="19" id="KW-1185">Reference proteome</keyword>
<keyword evidence="12" id="KW-0539">Nucleus</keyword>
<evidence type="ECO:0000256" key="14">
    <source>
        <dbReference type="ARBA" id="ARBA00029983"/>
    </source>
</evidence>
<dbReference type="FunFam" id="1.25.40.510:FF:000003">
    <property type="entry name" value="Nucleoporin GLE1"/>
    <property type="match status" value="1"/>
</dbReference>
<name>A0A7H9HX54_9SACH</name>
<dbReference type="GO" id="GO:0044614">
    <property type="term" value="C:nuclear pore cytoplasmic filaments"/>
    <property type="evidence" value="ECO:0007669"/>
    <property type="project" value="TreeGrafter"/>
</dbReference>
<evidence type="ECO:0000256" key="17">
    <source>
        <dbReference type="SAM" id="MobiDB-lite"/>
    </source>
</evidence>
<dbReference type="InterPro" id="IPR038506">
    <property type="entry name" value="GLE1-like_sf"/>
</dbReference>
<feature type="region of interest" description="Disordered" evidence="17">
    <location>
        <begin position="224"/>
        <end position="245"/>
    </location>
</feature>
<evidence type="ECO:0000256" key="5">
    <source>
        <dbReference type="ARBA" id="ARBA00022448"/>
    </source>
</evidence>
<evidence type="ECO:0000256" key="3">
    <source>
        <dbReference type="ARBA" id="ARBA00004620"/>
    </source>
</evidence>
<evidence type="ECO:0000313" key="18">
    <source>
        <dbReference type="EMBL" id="QLQ81921.1"/>
    </source>
</evidence>
<organism evidence="18 19">
    <name type="scientific">Torulaspora globosa</name>
    <dbReference type="NCBI Taxonomy" id="48254"/>
    <lineage>
        <taxon>Eukaryota</taxon>
        <taxon>Fungi</taxon>
        <taxon>Dikarya</taxon>
        <taxon>Ascomycota</taxon>
        <taxon>Saccharomycotina</taxon>
        <taxon>Saccharomycetes</taxon>
        <taxon>Saccharomycetales</taxon>
        <taxon>Saccharomycetaceae</taxon>
        <taxon>Torulaspora</taxon>
    </lineage>
</organism>
<dbReference type="GO" id="GO:0005543">
    <property type="term" value="F:phospholipid binding"/>
    <property type="evidence" value="ECO:0007669"/>
    <property type="project" value="TreeGrafter"/>
</dbReference>
<evidence type="ECO:0000256" key="9">
    <source>
        <dbReference type="ARBA" id="ARBA00023054"/>
    </source>
</evidence>
<dbReference type="Gene3D" id="1.25.40.510">
    <property type="entry name" value="GLE1-like"/>
    <property type="match status" value="1"/>
</dbReference>
<keyword evidence="8" id="KW-0811">Translocation</keyword>
<dbReference type="AlphaFoldDB" id="A0A7H9HX54"/>
<evidence type="ECO:0000256" key="11">
    <source>
        <dbReference type="ARBA" id="ARBA00023136"/>
    </source>
</evidence>
<evidence type="ECO:0000256" key="16">
    <source>
        <dbReference type="ARBA" id="ARBA00075681"/>
    </source>
</evidence>
<evidence type="ECO:0000256" key="12">
    <source>
        <dbReference type="ARBA" id="ARBA00023242"/>
    </source>
</evidence>
<evidence type="ECO:0000256" key="13">
    <source>
        <dbReference type="ARBA" id="ARBA00026227"/>
    </source>
</evidence>
<evidence type="ECO:0000256" key="8">
    <source>
        <dbReference type="ARBA" id="ARBA00023010"/>
    </source>
</evidence>
<proteinExistence type="inferred from homology"/>
<dbReference type="PANTHER" id="PTHR12960:SF0">
    <property type="entry name" value="MRNA EXPORT FACTOR GLE1"/>
    <property type="match status" value="1"/>
</dbReference>
<keyword evidence="10" id="KW-0906">Nuclear pore complex</keyword>
<comment type="subcellular location">
    <subcellularLocation>
        <location evidence="1">Nucleus membrane</location>
        <topology evidence="1">Peripheral membrane protein</topology>
        <orientation evidence="1">Cytoplasmic side</orientation>
    </subcellularLocation>
    <subcellularLocation>
        <location evidence="3">Nucleus membrane</location>
        <topology evidence="3">Peripheral membrane protein</topology>
        <orientation evidence="3">Nucleoplasmic side</orientation>
    </subcellularLocation>
    <subcellularLocation>
        <location evidence="2">Nucleus</location>
        <location evidence="2">Nuclear pore complex</location>
    </subcellularLocation>
</comment>
<keyword evidence="7" id="KW-0653">Protein transport</keyword>
<dbReference type="GO" id="GO:0016973">
    <property type="term" value="P:poly(A)+ mRNA export from nucleus"/>
    <property type="evidence" value="ECO:0007669"/>
    <property type="project" value="InterPro"/>
</dbReference>
<evidence type="ECO:0000256" key="15">
    <source>
        <dbReference type="ARBA" id="ARBA00075092"/>
    </source>
</evidence>
<dbReference type="Proteomes" id="UP000510647">
    <property type="component" value="Chromosome 7"/>
</dbReference>
<reference evidence="18 19" key="1">
    <citation type="submission" date="2020-06" db="EMBL/GenBank/DDBJ databases">
        <title>The yeast mating-type switching endonuclease HO is a domesticated member of an unorthodox homing genetic element family.</title>
        <authorList>
            <person name="Coughlan A.Y."/>
            <person name="Lombardi L."/>
            <person name="Braun-Galleani S."/>
            <person name="Martos A.R."/>
            <person name="Galeote V."/>
            <person name="Bigey F."/>
            <person name="Dequin S."/>
            <person name="Byrne K.P."/>
            <person name="Wolfe K.H."/>
        </authorList>
    </citation>
    <scope>NUCLEOTIDE SEQUENCE [LARGE SCALE GENOMIC DNA]</scope>
    <source>
        <strain evidence="18 19">CBS2947</strain>
    </source>
</reference>
<dbReference type="GO" id="GO:0031369">
    <property type="term" value="F:translation initiation factor binding"/>
    <property type="evidence" value="ECO:0007669"/>
    <property type="project" value="TreeGrafter"/>
</dbReference>
<evidence type="ECO:0000256" key="2">
    <source>
        <dbReference type="ARBA" id="ARBA00004567"/>
    </source>
</evidence>
<dbReference type="EMBL" id="CP059273">
    <property type="protein sequence ID" value="QLQ81921.1"/>
    <property type="molecule type" value="Genomic_DNA"/>
</dbReference>
<keyword evidence="11" id="KW-0472">Membrane</keyword>
<keyword evidence="5" id="KW-0813">Transport</keyword>
<dbReference type="PANTHER" id="PTHR12960">
    <property type="entry name" value="GLE-1-RELATED"/>
    <property type="match status" value="1"/>
</dbReference>
<dbReference type="GO" id="GO:0031965">
    <property type="term" value="C:nuclear membrane"/>
    <property type="evidence" value="ECO:0007669"/>
    <property type="project" value="UniProtKB-SubCell"/>
</dbReference>
<evidence type="ECO:0000256" key="1">
    <source>
        <dbReference type="ARBA" id="ARBA00004335"/>
    </source>
</evidence>
<evidence type="ECO:0000256" key="7">
    <source>
        <dbReference type="ARBA" id="ARBA00022927"/>
    </source>
</evidence>
<keyword evidence="6" id="KW-0509">mRNA transport</keyword>